<feature type="transmembrane region" description="Helical" evidence="9">
    <location>
        <begin position="263"/>
        <end position="284"/>
    </location>
</feature>
<keyword evidence="4 9" id="KW-0812">Transmembrane</keyword>
<keyword evidence="10" id="KW-1185">Reference proteome</keyword>
<evidence type="ECO:0000313" key="11">
    <source>
        <dbReference type="RefSeq" id="XP_025412025.1"/>
    </source>
</evidence>
<evidence type="ECO:0000256" key="4">
    <source>
        <dbReference type="ARBA" id="ARBA00022692"/>
    </source>
</evidence>
<keyword evidence="5" id="KW-0029">Amino-acid transport</keyword>
<dbReference type="Pfam" id="PF03820">
    <property type="entry name" value="SFXNs"/>
    <property type="match status" value="1"/>
</dbReference>
<dbReference type="AlphaFoldDB" id="A0A8B8FNU0"/>
<gene>
    <name evidence="11" type="primary">LOC112684626</name>
</gene>
<name>A0A8B8FNU0_9HEMI</name>
<dbReference type="OrthoDB" id="6608471at2759"/>
<evidence type="ECO:0000256" key="6">
    <source>
        <dbReference type="ARBA" id="ARBA00022989"/>
    </source>
</evidence>
<evidence type="ECO:0000256" key="1">
    <source>
        <dbReference type="ARBA" id="ARBA00004225"/>
    </source>
</evidence>
<dbReference type="GO" id="GO:0140300">
    <property type="term" value="P:serine import into mitochondrion"/>
    <property type="evidence" value="ECO:0007669"/>
    <property type="project" value="TreeGrafter"/>
</dbReference>
<keyword evidence="6 9" id="KW-1133">Transmembrane helix</keyword>
<sequence>MDERVDLNIPRWNQAHYSGRVRYFFATTNPLNILKSNFELMKCKQIVTDYNNGGNIPDGLTIDDIYKAKIVVDSAFHPDTGEKMNIFGRMSAQVPMNMLITYGMVSFYKSTIALIFWQWFNQSYNALVNYTNRSGNIPISFDQILKSYILTTSAALITAVGLNRLIMNLPPICERFVPFVAAVVAHCINIPLMRIKELQNGIAVYDENKKFLGNSKIASRRGILAVLISRITVSSMGILLTPILMEIIGKSGITANMEWLQELIEMLLCGIIYALAIPISCAIYPQISPISIDKLEPELQIQCLSSNAQYHQNDIGLFVHKHALADEDKYLVSNQYYDTC</sequence>
<keyword evidence="7 9" id="KW-0496">Mitochondrion</keyword>
<accession>A0A8B8FNU0</accession>
<evidence type="ECO:0000256" key="3">
    <source>
        <dbReference type="ARBA" id="ARBA00022448"/>
    </source>
</evidence>
<dbReference type="GO" id="GO:0015075">
    <property type="term" value="F:monoatomic ion transmembrane transporter activity"/>
    <property type="evidence" value="ECO:0007669"/>
    <property type="project" value="InterPro"/>
</dbReference>
<proteinExistence type="inferred from homology"/>
<evidence type="ECO:0000256" key="7">
    <source>
        <dbReference type="ARBA" id="ARBA00023128"/>
    </source>
</evidence>
<dbReference type="RefSeq" id="XP_025412025.1">
    <property type="nucleotide sequence ID" value="XM_025556240.1"/>
</dbReference>
<evidence type="ECO:0000256" key="9">
    <source>
        <dbReference type="RuleBase" id="RU362000"/>
    </source>
</evidence>
<dbReference type="Proteomes" id="UP000694846">
    <property type="component" value="Unplaced"/>
</dbReference>
<keyword evidence="3" id="KW-0813">Transport</keyword>
<evidence type="ECO:0000313" key="10">
    <source>
        <dbReference type="Proteomes" id="UP000694846"/>
    </source>
</evidence>
<comment type="similarity">
    <text evidence="2 9">Belongs to the sideroflexin family.</text>
</comment>
<feature type="transmembrane region" description="Helical" evidence="9">
    <location>
        <begin position="148"/>
        <end position="166"/>
    </location>
</feature>
<keyword evidence="8 9" id="KW-0472">Membrane</keyword>
<dbReference type="PANTHER" id="PTHR11153:SF8">
    <property type="entry name" value="SIDEROFLEXIN-1"/>
    <property type="match status" value="1"/>
</dbReference>
<evidence type="ECO:0000256" key="8">
    <source>
        <dbReference type="ARBA" id="ARBA00023136"/>
    </source>
</evidence>
<comment type="subcellular location">
    <subcellularLocation>
        <location evidence="1 9">Mitochondrion membrane</location>
        <topology evidence="1 9">Multi-pass membrane protein</topology>
    </subcellularLocation>
</comment>
<dbReference type="NCBIfam" id="TIGR00798">
    <property type="entry name" value="mtc"/>
    <property type="match status" value="1"/>
</dbReference>
<organism evidence="10 11">
    <name type="scientific">Sipha flava</name>
    <name type="common">yellow sugarcane aphid</name>
    <dbReference type="NCBI Taxonomy" id="143950"/>
    <lineage>
        <taxon>Eukaryota</taxon>
        <taxon>Metazoa</taxon>
        <taxon>Ecdysozoa</taxon>
        <taxon>Arthropoda</taxon>
        <taxon>Hexapoda</taxon>
        <taxon>Insecta</taxon>
        <taxon>Pterygota</taxon>
        <taxon>Neoptera</taxon>
        <taxon>Paraneoptera</taxon>
        <taxon>Hemiptera</taxon>
        <taxon>Sternorrhyncha</taxon>
        <taxon>Aphidomorpha</taxon>
        <taxon>Aphidoidea</taxon>
        <taxon>Aphididae</taxon>
        <taxon>Sipha</taxon>
    </lineage>
</organism>
<dbReference type="GO" id="GO:0005743">
    <property type="term" value="C:mitochondrial inner membrane"/>
    <property type="evidence" value="ECO:0007669"/>
    <property type="project" value="TreeGrafter"/>
</dbReference>
<protein>
    <recommendedName>
        <fullName evidence="9">Sidoreflexin</fullName>
    </recommendedName>
</protein>
<feature type="transmembrane region" description="Helical" evidence="9">
    <location>
        <begin position="99"/>
        <end position="120"/>
    </location>
</feature>
<reference evidence="11" key="1">
    <citation type="submission" date="2025-08" db="UniProtKB">
        <authorList>
            <consortium name="RefSeq"/>
        </authorList>
    </citation>
    <scope>IDENTIFICATION</scope>
    <source>
        <tissue evidence="11">Whole body</tissue>
    </source>
</reference>
<dbReference type="InterPro" id="IPR004686">
    <property type="entry name" value="Mtc"/>
</dbReference>
<evidence type="ECO:0000256" key="2">
    <source>
        <dbReference type="ARBA" id="ARBA00005974"/>
    </source>
</evidence>
<feature type="transmembrane region" description="Helical" evidence="9">
    <location>
        <begin position="222"/>
        <end position="243"/>
    </location>
</feature>
<evidence type="ECO:0000256" key="5">
    <source>
        <dbReference type="ARBA" id="ARBA00022970"/>
    </source>
</evidence>
<dbReference type="GeneID" id="112684626"/>
<dbReference type="PANTHER" id="PTHR11153">
    <property type="entry name" value="SIDEROFLEXIN"/>
    <property type="match status" value="1"/>
</dbReference>